<dbReference type="Proteomes" id="UP000505306">
    <property type="component" value="Chromosome"/>
</dbReference>
<reference evidence="2 3" key="1">
    <citation type="submission" date="2020-02" db="EMBL/GenBank/DDBJ databases">
        <title>Complete genome sequence of Flavobacteriaceae bacterium.</title>
        <authorList>
            <person name="Kim S.-J."/>
            <person name="Kim Y.-S."/>
            <person name="Kim K.-H."/>
        </authorList>
    </citation>
    <scope>NUCLEOTIDE SEQUENCE [LARGE SCALE GENOMIC DNA]</scope>
    <source>
        <strain evidence="2 3">RR4-40</strain>
    </source>
</reference>
<dbReference type="SUPFAM" id="SSF54427">
    <property type="entry name" value="NTF2-like"/>
    <property type="match status" value="1"/>
</dbReference>
<organism evidence="2 3">
    <name type="scientific">Rasiella rasia</name>
    <dbReference type="NCBI Taxonomy" id="2744027"/>
    <lineage>
        <taxon>Bacteria</taxon>
        <taxon>Pseudomonadati</taxon>
        <taxon>Bacteroidota</taxon>
        <taxon>Flavobacteriia</taxon>
        <taxon>Flavobacteriales</taxon>
        <taxon>Flavobacteriaceae</taxon>
        <taxon>Rasiella</taxon>
    </lineage>
</organism>
<dbReference type="EMBL" id="CP049057">
    <property type="protein sequence ID" value="QIE58728.1"/>
    <property type="molecule type" value="Genomic_DNA"/>
</dbReference>
<gene>
    <name evidence="2" type="ORF">G5B37_03865</name>
</gene>
<dbReference type="InterPro" id="IPR032710">
    <property type="entry name" value="NTF2-like_dom_sf"/>
</dbReference>
<name>A0A6G6GJL1_9FLAO</name>
<dbReference type="AlphaFoldDB" id="A0A6G6GJL1"/>
<evidence type="ECO:0000259" key="1">
    <source>
        <dbReference type="Pfam" id="PF13474"/>
    </source>
</evidence>
<dbReference type="KEGG" id="mgel:G5B37_03865"/>
<dbReference type="Gene3D" id="3.10.450.50">
    <property type="match status" value="1"/>
</dbReference>
<dbReference type="InterPro" id="IPR037401">
    <property type="entry name" value="SnoaL-like"/>
</dbReference>
<protein>
    <recommendedName>
        <fullName evidence="1">SnoaL-like domain-containing protein</fullName>
    </recommendedName>
</protein>
<sequence length="128" mass="14807">MNTQTKEGIRKTIENLIATATTFDIDKLDEIYHDNLHVLMIDASGQTMISNKQTFIDLFQSKLDNGDEPLNTWVEFIHIECNQTNGHAVLKRKVNLTGIEQKIALSIDLIWEDNRWQVTREVIFTAFE</sequence>
<keyword evidence="3" id="KW-1185">Reference proteome</keyword>
<proteinExistence type="predicted"/>
<dbReference type="Pfam" id="PF13474">
    <property type="entry name" value="SnoaL_3"/>
    <property type="match status" value="1"/>
</dbReference>
<feature type="domain" description="SnoaL-like" evidence="1">
    <location>
        <begin position="9"/>
        <end position="118"/>
    </location>
</feature>
<accession>A0A6G6GJL1</accession>
<evidence type="ECO:0000313" key="2">
    <source>
        <dbReference type="EMBL" id="QIE58728.1"/>
    </source>
</evidence>
<dbReference type="RefSeq" id="WP_164678758.1">
    <property type="nucleotide sequence ID" value="NZ_CP049057.1"/>
</dbReference>
<evidence type="ECO:0000313" key="3">
    <source>
        <dbReference type="Proteomes" id="UP000505306"/>
    </source>
</evidence>